<keyword evidence="2" id="KW-0964">Secreted</keyword>
<evidence type="ECO:0000256" key="4">
    <source>
        <dbReference type="ARBA" id="ARBA00023157"/>
    </source>
</evidence>
<feature type="transmembrane region" description="Helical" evidence="5">
    <location>
        <begin position="20"/>
        <end position="38"/>
    </location>
</feature>
<sequence length="44" mass="5316">MRYIEINFGLENFCCLDNMTRGIFFFCFFGLVMVMSLCKKLFWS</sequence>
<organism evidence="6">
    <name type="scientific">Rhizophora mucronata</name>
    <name type="common">Asiatic mangrove</name>
    <dbReference type="NCBI Taxonomy" id="61149"/>
    <lineage>
        <taxon>Eukaryota</taxon>
        <taxon>Viridiplantae</taxon>
        <taxon>Streptophyta</taxon>
        <taxon>Embryophyta</taxon>
        <taxon>Tracheophyta</taxon>
        <taxon>Spermatophyta</taxon>
        <taxon>Magnoliopsida</taxon>
        <taxon>eudicotyledons</taxon>
        <taxon>Gunneridae</taxon>
        <taxon>Pentapetalae</taxon>
        <taxon>rosids</taxon>
        <taxon>fabids</taxon>
        <taxon>Malpighiales</taxon>
        <taxon>Rhizophoraceae</taxon>
        <taxon>Rhizophora</taxon>
    </lineage>
</organism>
<proteinExistence type="predicted"/>
<accession>A0A2P2M1P7</accession>
<evidence type="ECO:0000313" key="6">
    <source>
        <dbReference type="EMBL" id="MBX24133.1"/>
    </source>
</evidence>
<comment type="subcellular location">
    <subcellularLocation>
        <location evidence="1">Secreted</location>
    </subcellularLocation>
</comment>
<evidence type="ECO:0000256" key="3">
    <source>
        <dbReference type="ARBA" id="ARBA00022821"/>
    </source>
</evidence>
<dbReference type="EMBL" id="GGEC01043649">
    <property type="protein sequence ID" value="MBX24133.1"/>
    <property type="molecule type" value="Transcribed_RNA"/>
</dbReference>
<reference evidence="6" key="1">
    <citation type="submission" date="2018-02" db="EMBL/GenBank/DDBJ databases">
        <title>Rhizophora mucronata_Transcriptome.</title>
        <authorList>
            <person name="Meera S.P."/>
            <person name="Sreeshan A."/>
            <person name="Augustine A."/>
        </authorList>
    </citation>
    <scope>NUCLEOTIDE SEQUENCE</scope>
    <source>
        <tissue evidence="6">Leaf</tissue>
    </source>
</reference>
<keyword evidence="3" id="KW-0611">Plant defense</keyword>
<keyword evidence="5" id="KW-0472">Membrane</keyword>
<dbReference type="GO" id="GO:0006952">
    <property type="term" value="P:defense response"/>
    <property type="evidence" value="ECO:0007669"/>
    <property type="project" value="UniProtKB-KW"/>
</dbReference>
<keyword evidence="5" id="KW-0812">Transmembrane</keyword>
<name>A0A2P2M1P7_RHIMU</name>
<evidence type="ECO:0000256" key="2">
    <source>
        <dbReference type="ARBA" id="ARBA00022525"/>
    </source>
</evidence>
<dbReference type="InterPro" id="IPR001010">
    <property type="entry name" value="Thionin"/>
</dbReference>
<keyword evidence="4" id="KW-1015">Disulfide bond</keyword>
<dbReference type="PROSITE" id="PS00271">
    <property type="entry name" value="THIONIN"/>
    <property type="match status" value="1"/>
</dbReference>
<evidence type="ECO:0000256" key="5">
    <source>
        <dbReference type="SAM" id="Phobius"/>
    </source>
</evidence>
<keyword evidence="5" id="KW-1133">Transmembrane helix</keyword>
<protein>
    <submittedName>
        <fullName evidence="6">Uncharacterized protein</fullName>
    </submittedName>
</protein>
<dbReference type="AlphaFoldDB" id="A0A2P2M1P7"/>
<evidence type="ECO:0000256" key="1">
    <source>
        <dbReference type="ARBA" id="ARBA00004613"/>
    </source>
</evidence>
<dbReference type="GO" id="GO:0005576">
    <property type="term" value="C:extracellular region"/>
    <property type="evidence" value="ECO:0007669"/>
    <property type="project" value="UniProtKB-SubCell"/>
</dbReference>